<sequence>MRIRLATDRRTLFLAMFVAALLVLLPLRLVLGWAGLDEQGFAAREVRGSVWSGRLTEARFGDLALGDLNARVSPLALLIGRARVALESRNGDAAQTLSGTVELSRNRAGVIGATGPIEPAGAFAPLPVTALNLDEVSVHFVDGACEAAEGRVRAEISGTFLGAALPGAVSGTARCDGGALLLPLVSAAGTEGAALRLWADGRYRAELTLVPSDPAIATRLDTAGFVANGAARMLAIEGRF</sequence>
<reference evidence="12" key="1">
    <citation type="submission" date="2016-10" db="EMBL/GenBank/DDBJ databases">
        <authorList>
            <person name="Varghese N."/>
            <person name="Submissions S."/>
        </authorList>
    </citation>
    <scope>NUCLEOTIDE SEQUENCE [LARGE SCALE GENOMIC DNA]</scope>
    <source>
        <strain evidence="12">JS21-1</strain>
    </source>
</reference>
<dbReference type="Pfam" id="PF01203">
    <property type="entry name" value="T2SSN"/>
    <property type="match status" value="1"/>
</dbReference>
<evidence type="ECO:0000256" key="1">
    <source>
        <dbReference type="ARBA" id="ARBA00004533"/>
    </source>
</evidence>
<comment type="similarity">
    <text evidence="2">Belongs to the GSP N family.</text>
</comment>
<keyword evidence="4" id="KW-0813">Transport</keyword>
<dbReference type="STRING" id="1855283.SAMN05216382_0356"/>
<keyword evidence="12" id="KW-1185">Reference proteome</keyword>
<dbReference type="GO" id="GO:0015627">
    <property type="term" value="C:type II protein secretion system complex"/>
    <property type="evidence" value="ECO:0007669"/>
    <property type="project" value="InterPro"/>
</dbReference>
<evidence type="ECO:0000313" key="12">
    <source>
        <dbReference type="Proteomes" id="UP000199214"/>
    </source>
</evidence>
<evidence type="ECO:0000256" key="4">
    <source>
        <dbReference type="ARBA" id="ARBA00022448"/>
    </source>
</evidence>
<dbReference type="OrthoDB" id="7477467at2"/>
<keyword evidence="7" id="KW-0812">Transmembrane</keyword>
<keyword evidence="9" id="KW-0472">Membrane</keyword>
<evidence type="ECO:0000256" key="5">
    <source>
        <dbReference type="ARBA" id="ARBA00022475"/>
    </source>
</evidence>
<evidence type="ECO:0000256" key="7">
    <source>
        <dbReference type="ARBA" id="ARBA00022692"/>
    </source>
</evidence>
<dbReference type="RefSeq" id="WP_093002707.1">
    <property type="nucleotide sequence ID" value="NZ_FNZZ01000001.1"/>
</dbReference>
<dbReference type="AlphaFoldDB" id="A0A1H7GSS0"/>
<evidence type="ECO:0000313" key="11">
    <source>
        <dbReference type="EMBL" id="SEK41084.1"/>
    </source>
</evidence>
<evidence type="ECO:0000256" key="9">
    <source>
        <dbReference type="ARBA" id="ARBA00023136"/>
    </source>
</evidence>
<accession>A0A1H7GSS0</accession>
<dbReference type="Proteomes" id="UP000199214">
    <property type="component" value="Unassembled WGS sequence"/>
</dbReference>
<comment type="subcellular location">
    <subcellularLocation>
        <location evidence="1">Cell inner membrane</location>
    </subcellularLocation>
</comment>
<gene>
    <name evidence="11" type="ORF">SAMN05216382_0356</name>
</gene>
<dbReference type="GO" id="GO:0015628">
    <property type="term" value="P:protein secretion by the type II secretion system"/>
    <property type="evidence" value="ECO:0007669"/>
    <property type="project" value="InterPro"/>
</dbReference>
<evidence type="ECO:0000256" key="8">
    <source>
        <dbReference type="ARBA" id="ARBA00022927"/>
    </source>
</evidence>
<dbReference type="GO" id="GO:0005886">
    <property type="term" value="C:plasma membrane"/>
    <property type="evidence" value="ECO:0007669"/>
    <property type="project" value="UniProtKB-SubCell"/>
</dbReference>
<proteinExistence type="inferred from homology"/>
<keyword evidence="5" id="KW-1003">Cell membrane</keyword>
<dbReference type="InterPro" id="IPR022792">
    <property type="entry name" value="T2SS_protein-GspN"/>
</dbReference>
<keyword evidence="6" id="KW-0997">Cell inner membrane</keyword>
<evidence type="ECO:0000256" key="3">
    <source>
        <dbReference type="ARBA" id="ARBA00021563"/>
    </source>
</evidence>
<organism evidence="11 12">
    <name type="scientific">Sphingomonas palmae</name>
    <dbReference type="NCBI Taxonomy" id="1855283"/>
    <lineage>
        <taxon>Bacteria</taxon>
        <taxon>Pseudomonadati</taxon>
        <taxon>Pseudomonadota</taxon>
        <taxon>Alphaproteobacteria</taxon>
        <taxon>Sphingomonadales</taxon>
        <taxon>Sphingomonadaceae</taxon>
        <taxon>Sphingomonas</taxon>
    </lineage>
</organism>
<evidence type="ECO:0000256" key="10">
    <source>
        <dbReference type="ARBA" id="ARBA00030772"/>
    </source>
</evidence>
<protein>
    <recommendedName>
        <fullName evidence="3">Type II secretion system protein N</fullName>
    </recommendedName>
    <alternativeName>
        <fullName evidence="10">General secretion pathway protein N</fullName>
    </alternativeName>
</protein>
<keyword evidence="8" id="KW-0653">Protein transport</keyword>
<name>A0A1H7GSS0_9SPHN</name>
<evidence type="ECO:0000256" key="2">
    <source>
        <dbReference type="ARBA" id="ARBA00007208"/>
    </source>
</evidence>
<evidence type="ECO:0000256" key="6">
    <source>
        <dbReference type="ARBA" id="ARBA00022519"/>
    </source>
</evidence>
<dbReference type="EMBL" id="FNZZ01000001">
    <property type="protein sequence ID" value="SEK41084.1"/>
    <property type="molecule type" value="Genomic_DNA"/>
</dbReference>